<dbReference type="AlphaFoldDB" id="L1LEC0"/>
<dbReference type="Proteomes" id="UP000031512">
    <property type="component" value="Unassembled WGS sequence"/>
</dbReference>
<keyword evidence="2" id="KW-1185">Reference proteome</keyword>
<dbReference type="RefSeq" id="XP_004833086.1">
    <property type="nucleotide sequence ID" value="XM_004833029.1"/>
</dbReference>
<dbReference type="GeneID" id="15806557"/>
<dbReference type="VEuPathDB" id="PiroplasmaDB:BEWA_036700"/>
<comment type="caution">
    <text evidence="1">The sequence shown here is derived from an EMBL/GenBank/DDBJ whole genome shotgun (WGS) entry which is preliminary data.</text>
</comment>
<proteinExistence type="predicted"/>
<accession>L1LEC0</accession>
<sequence length="398" mass="45644">MNGPVDGADCRLRSEEYGAACPVDDASNYEVYDELPMDTWTTSGAYESTINAPSKFWSPVARGDDGTRARVGEDDGIILDLSSEVPDDRIITYENIHENIRYIAYCSTYNTHFMRIVDGQNLLWEEEPNVTSTCVFVYFTGDRTFININIESNGKSDLLFFEKKDLRYNNFGYVNRKPKSYAEQINDASGAKSAIPESNVQYKRIETSEVRSYDKEKPKEPCMQNRREWSVTEGDDDTENVTHGKDLQDVLRGTQGAKTTGAERVTEERLFILTIPDPIDASKVTVYQTEGNNVVNKIFTPTMGNVIEMVYYKTLKIWEKNVNEECVIVEYFTNGEMTLVELSVDQSGWKDHIYIEINCGMKSYISKYEFDAKTKHLKAPEERGYVDKFWGMVRSKRR</sequence>
<name>L1LEC0_THEEQ</name>
<dbReference type="KEGG" id="beq:BEWA_036700"/>
<protein>
    <submittedName>
        <fullName evidence="1">Uncharacterized protein</fullName>
    </submittedName>
</protein>
<reference evidence="1 2" key="1">
    <citation type="journal article" date="2012" name="BMC Genomics">
        <title>Comparative genomic analysis and phylogenetic position of Theileria equi.</title>
        <authorList>
            <person name="Kappmeyer L.S."/>
            <person name="Thiagarajan M."/>
            <person name="Herndon D.R."/>
            <person name="Ramsay J.D."/>
            <person name="Caler E."/>
            <person name="Djikeng A."/>
            <person name="Gillespie J.J."/>
            <person name="Lau A.O."/>
            <person name="Roalson E.H."/>
            <person name="Silva J.C."/>
            <person name="Silva M.G."/>
            <person name="Suarez C.E."/>
            <person name="Ueti M.W."/>
            <person name="Nene V.M."/>
            <person name="Mealey R.H."/>
            <person name="Knowles D.P."/>
            <person name="Brayton K.A."/>
        </authorList>
    </citation>
    <scope>NUCLEOTIDE SEQUENCE [LARGE SCALE GENOMIC DNA]</scope>
    <source>
        <strain evidence="1 2">WA</strain>
    </source>
</reference>
<evidence type="ECO:0000313" key="1">
    <source>
        <dbReference type="EMBL" id="EKX73634.1"/>
    </source>
</evidence>
<dbReference type="EMBL" id="ACOU01000002">
    <property type="protein sequence ID" value="EKX73634.1"/>
    <property type="molecule type" value="Genomic_DNA"/>
</dbReference>
<gene>
    <name evidence="1" type="ORF">BEWA_036700</name>
</gene>
<organism evidence="1 2">
    <name type="scientific">Theileria equi strain WA</name>
    <dbReference type="NCBI Taxonomy" id="1537102"/>
    <lineage>
        <taxon>Eukaryota</taxon>
        <taxon>Sar</taxon>
        <taxon>Alveolata</taxon>
        <taxon>Apicomplexa</taxon>
        <taxon>Aconoidasida</taxon>
        <taxon>Piroplasmida</taxon>
        <taxon>Theileriidae</taxon>
        <taxon>Theileria</taxon>
    </lineage>
</organism>
<evidence type="ECO:0000313" key="2">
    <source>
        <dbReference type="Proteomes" id="UP000031512"/>
    </source>
</evidence>